<dbReference type="Gene3D" id="2.60.40.150">
    <property type="entry name" value="C2 domain"/>
    <property type="match status" value="1"/>
</dbReference>
<gene>
    <name evidence="1" type="ORF">EDB92DRAFT_1821947</name>
</gene>
<comment type="caution">
    <text evidence="1">The sequence shown here is derived from an EMBL/GenBank/DDBJ whole genome shotgun (WGS) entry which is preliminary data.</text>
</comment>
<dbReference type="AlphaFoldDB" id="A0AAD4Q7D7"/>
<keyword evidence="2" id="KW-1185">Reference proteome</keyword>
<reference evidence="1" key="1">
    <citation type="submission" date="2022-01" db="EMBL/GenBank/DDBJ databases">
        <title>Comparative genomics reveals a dynamic genome evolution in the ectomycorrhizal milk-cap (Lactarius) mushrooms.</title>
        <authorList>
            <consortium name="DOE Joint Genome Institute"/>
            <person name="Lebreton A."/>
            <person name="Tang N."/>
            <person name="Kuo A."/>
            <person name="LaButti K."/>
            <person name="Drula E."/>
            <person name="Barry K."/>
            <person name="Clum A."/>
            <person name="Lipzen A."/>
            <person name="Mousain D."/>
            <person name="Ng V."/>
            <person name="Wang R."/>
            <person name="Wang X."/>
            <person name="Dai Y."/>
            <person name="Henrissat B."/>
            <person name="Grigoriev I.V."/>
            <person name="Guerin-Laguette A."/>
            <person name="Yu F."/>
            <person name="Martin F.M."/>
        </authorList>
    </citation>
    <scope>NUCLEOTIDE SEQUENCE</scope>
    <source>
        <strain evidence="1">QP</strain>
    </source>
</reference>
<protein>
    <recommendedName>
        <fullName evidence="3">C2 domain-containing protein</fullName>
    </recommendedName>
</protein>
<name>A0AAD4Q7D7_9AGAM</name>
<evidence type="ECO:0000313" key="1">
    <source>
        <dbReference type="EMBL" id="KAH8977931.1"/>
    </source>
</evidence>
<evidence type="ECO:0000313" key="2">
    <source>
        <dbReference type="Proteomes" id="UP001201163"/>
    </source>
</evidence>
<evidence type="ECO:0008006" key="3">
    <source>
        <dbReference type="Google" id="ProtNLM"/>
    </source>
</evidence>
<proteinExistence type="predicted"/>
<dbReference type="SUPFAM" id="SSF49562">
    <property type="entry name" value="C2 domain (Calcium/lipid-binding domain, CaLB)"/>
    <property type="match status" value="1"/>
</dbReference>
<dbReference type="InterPro" id="IPR035892">
    <property type="entry name" value="C2_domain_sf"/>
</dbReference>
<dbReference type="EMBL" id="JAKELL010000262">
    <property type="protein sequence ID" value="KAH8977931.1"/>
    <property type="molecule type" value="Genomic_DNA"/>
</dbReference>
<dbReference type="Proteomes" id="UP001201163">
    <property type="component" value="Unassembled WGS sequence"/>
</dbReference>
<accession>A0AAD4Q7D7</accession>
<organism evidence="1 2">
    <name type="scientific">Lactarius akahatsu</name>
    <dbReference type="NCBI Taxonomy" id="416441"/>
    <lineage>
        <taxon>Eukaryota</taxon>
        <taxon>Fungi</taxon>
        <taxon>Dikarya</taxon>
        <taxon>Basidiomycota</taxon>
        <taxon>Agaricomycotina</taxon>
        <taxon>Agaricomycetes</taxon>
        <taxon>Russulales</taxon>
        <taxon>Russulaceae</taxon>
        <taxon>Lactarius</taxon>
    </lineage>
</organism>
<sequence>MSAIAHIVPVTLRNWQYCIVALRWSASPAMLRSVICAIRPAERKAGLAAGNSGARHVEEREMIAAIKLGRGVERAKKHLVFADKLQSNRLDLRSWFGLRVEGQSGLADAWGVARLSTRANNTPNLDLDNRGTIRDACDAAWSPRRSNQATHPQPRSSVYSTYETLSEMEHRQIISNLPSMGSTQIAESQGSQSQPISVGVTVIRARNIPHIKTTFGRKRELFVTIAYGATTKKTKKQTEKRTKTVHIDGQTAVWDQRLDPLYDFLLFSRIFRLKVPISFVQPSSQLTLCLYAKRLTQRDILIGIHQMVIPNESESSSSIHYKILAHTTKEISHM</sequence>